<feature type="region of interest" description="Disordered" evidence="1">
    <location>
        <begin position="88"/>
        <end position="141"/>
    </location>
</feature>
<accession>A0AB39XY86</accession>
<gene>
    <name evidence="2" type="ORF">AB5J51_07750</name>
</gene>
<dbReference type="RefSeq" id="WP_369777258.1">
    <property type="nucleotide sequence ID" value="NZ_CP165727.1"/>
</dbReference>
<sequence>MMGARRAAVVTAAASAVAGHGDTFEEGSAPNGLDHPSLRSESPSPLAPQSPPVRGARASLPATPSGRWAWTAATMAVVVALTGVSCAQPNPGSDHGGGQQQPNAAPPDPKPSAGAGRSGGAASTKKPTCPTPGPLTRSQLPAFPSADKVSRINQNPCLPLAPLADQTLGFVPKSGSPKYMSFRNGLGQFVGKLNAANDLAECAYETDRLAVGVYQHDSTPWSIGMVAVVRKDLKGIVDIGACWLPKRLPFPLSTQGIAPDEIKPDYCADAVTRKSNGYTFTIMWIGSSNVMCGSLDHIYKKAPSQALPKDPPSRRGQNRLGGPGSLSRPA</sequence>
<dbReference type="EMBL" id="CP165727">
    <property type="protein sequence ID" value="XDV62840.1"/>
    <property type="molecule type" value="Genomic_DNA"/>
</dbReference>
<feature type="region of interest" description="Disordered" evidence="1">
    <location>
        <begin position="303"/>
        <end position="330"/>
    </location>
</feature>
<feature type="compositionally biased region" description="Low complexity" evidence="1">
    <location>
        <begin position="112"/>
        <end position="123"/>
    </location>
</feature>
<proteinExistence type="predicted"/>
<feature type="region of interest" description="Disordered" evidence="1">
    <location>
        <begin position="21"/>
        <end position="63"/>
    </location>
</feature>
<evidence type="ECO:0000256" key="1">
    <source>
        <dbReference type="SAM" id="MobiDB-lite"/>
    </source>
</evidence>
<organism evidence="2">
    <name type="scientific">Streptomyces sp. R33</name>
    <dbReference type="NCBI Taxonomy" id="3238629"/>
    <lineage>
        <taxon>Bacteria</taxon>
        <taxon>Bacillati</taxon>
        <taxon>Actinomycetota</taxon>
        <taxon>Actinomycetes</taxon>
        <taxon>Kitasatosporales</taxon>
        <taxon>Streptomycetaceae</taxon>
        <taxon>Streptomyces</taxon>
    </lineage>
</organism>
<dbReference type="AlphaFoldDB" id="A0AB39XY86"/>
<protein>
    <submittedName>
        <fullName evidence="2">Uncharacterized protein</fullName>
    </submittedName>
</protein>
<name>A0AB39XY86_9ACTN</name>
<evidence type="ECO:0000313" key="2">
    <source>
        <dbReference type="EMBL" id="XDV62840.1"/>
    </source>
</evidence>
<reference evidence="2" key="1">
    <citation type="submission" date="2024-08" db="EMBL/GenBank/DDBJ databases">
        <authorList>
            <person name="Yu S.T."/>
        </authorList>
    </citation>
    <scope>NUCLEOTIDE SEQUENCE</scope>
    <source>
        <strain evidence="2">R33</strain>
    </source>
</reference>